<dbReference type="Proteomes" id="UP001140011">
    <property type="component" value="Unassembled WGS sequence"/>
</dbReference>
<dbReference type="PANTHER" id="PTHR45885">
    <property type="entry name" value="CELL DIVISION CYCLE 5-LIKE PROTEIN"/>
    <property type="match status" value="1"/>
</dbReference>
<evidence type="ECO:0000256" key="2">
    <source>
        <dbReference type="ARBA" id="ARBA00023242"/>
    </source>
</evidence>
<keyword evidence="5" id="KW-1185">Reference proteome</keyword>
<evidence type="ECO:0000256" key="1">
    <source>
        <dbReference type="ARBA" id="ARBA00023125"/>
    </source>
</evidence>
<keyword evidence="1" id="KW-0238">DNA-binding</keyword>
<proteinExistence type="predicted"/>
<organism evidence="4 5">
    <name type="scientific">Coemansia pectinata</name>
    <dbReference type="NCBI Taxonomy" id="1052879"/>
    <lineage>
        <taxon>Eukaryota</taxon>
        <taxon>Fungi</taxon>
        <taxon>Fungi incertae sedis</taxon>
        <taxon>Zoopagomycota</taxon>
        <taxon>Kickxellomycotina</taxon>
        <taxon>Kickxellomycetes</taxon>
        <taxon>Kickxellales</taxon>
        <taxon>Kickxellaceae</taxon>
        <taxon>Coemansia</taxon>
    </lineage>
</organism>
<reference evidence="4" key="1">
    <citation type="submission" date="2022-07" db="EMBL/GenBank/DDBJ databases">
        <title>Phylogenomic reconstructions and comparative analyses of Kickxellomycotina fungi.</title>
        <authorList>
            <person name="Reynolds N.K."/>
            <person name="Stajich J.E."/>
            <person name="Barry K."/>
            <person name="Grigoriev I.V."/>
            <person name="Crous P."/>
            <person name="Smith M.E."/>
        </authorList>
    </citation>
    <scope>NUCLEOTIDE SEQUENCE</scope>
    <source>
        <strain evidence="4">BCRC 34297</strain>
    </source>
</reference>
<dbReference type="Pfam" id="PF11831">
    <property type="entry name" value="Myb_Cef"/>
    <property type="match status" value="1"/>
</dbReference>
<dbReference type="GO" id="GO:0000398">
    <property type="term" value="P:mRNA splicing, via spliceosome"/>
    <property type="evidence" value="ECO:0007669"/>
    <property type="project" value="InterPro"/>
</dbReference>
<feature type="domain" description="Pre-mRNA splicing factor component Cdc5p/Cef1 C-terminal" evidence="3">
    <location>
        <begin position="73"/>
        <end position="155"/>
    </location>
</feature>
<evidence type="ECO:0000259" key="3">
    <source>
        <dbReference type="Pfam" id="PF11831"/>
    </source>
</evidence>
<keyword evidence="2" id="KW-0539">Nucleus</keyword>
<dbReference type="GO" id="GO:0005681">
    <property type="term" value="C:spliceosomal complex"/>
    <property type="evidence" value="ECO:0007669"/>
    <property type="project" value="TreeGrafter"/>
</dbReference>
<protein>
    <submittedName>
        <fullName evidence="4">Pre-mRNA-splicing factor cef1</fullName>
    </submittedName>
</protein>
<dbReference type="InterPro" id="IPR021786">
    <property type="entry name" value="Cdc5p/Cef1_C"/>
</dbReference>
<dbReference type="AlphaFoldDB" id="A0A9W8GQ83"/>
<evidence type="ECO:0000313" key="5">
    <source>
        <dbReference type="Proteomes" id="UP001140011"/>
    </source>
</evidence>
<evidence type="ECO:0000313" key="4">
    <source>
        <dbReference type="EMBL" id="KAJ2748762.1"/>
    </source>
</evidence>
<dbReference type="GO" id="GO:0000974">
    <property type="term" value="C:Prp19 complex"/>
    <property type="evidence" value="ECO:0007669"/>
    <property type="project" value="InterPro"/>
</dbReference>
<dbReference type="OrthoDB" id="1410009at2759"/>
<gene>
    <name evidence="4" type="primary">CEF1_2</name>
    <name evidence="4" type="ORF">GGI19_005975</name>
</gene>
<accession>A0A9W8GQ83</accession>
<dbReference type="EMBL" id="JANBUH010000972">
    <property type="protein sequence ID" value="KAJ2748762.1"/>
    <property type="molecule type" value="Genomic_DNA"/>
</dbReference>
<dbReference type="InterPro" id="IPR047242">
    <property type="entry name" value="CDC5L/Cef1"/>
</dbReference>
<sequence length="162" mass="16784">MARDLVAGGSTDTLLGDYADTSSVAARTPRTPAQANRVINEALAHGENSGQAILCAEGTGYDGVLLRGADAATPNPLALSLRQNAGPSGVVRTGVAASTARDELGLNTPLHSVDTTAREHKMAGRSLREQLALKLAKLPAPKNKLEIIVPEVVPESKDLENG</sequence>
<dbReference type="PANTHER" id="PTHR45885:SF1">
    <property type="entry name" value="CELL DIVISION CYCLE 5-LIKE PROTEIN"/>
    <property type="match status" value="1"/>
</dbReference>
<comment type="caution">
    <text evidence="4">The sequence shown here is derived from an EMBL/GenBank/DDBJ whole genome shotgun (WGS) entry which is preliminary data.</text>
</comment>
<dbReference type="GO" id="GO:0003677">
    <property type="term" value="F:DNA binding"/>
    <property type="evidence" value="ECO:0007669"/>
    <property type="project" value="UniProtKB-KW"/>
</dbReference>
<name>A0A9W8GQ83_9FUNG</name>